<dbReference type="Gene3D" id="2.10.25.10">
    <property type="entry name" value="Laminin"/>
    <property type="match status" value="2"/>
</dbReference>
<dbReference type="PANTHER" id="PTHR24047">
    <property type="entry name" value="FI01909P-RELATED"/>
    <property type="match status" value="1"/>
</dbReference>
<reference evidence="3" key="1">
    <citation type="submission" date="2020-05" db="UniProtKB">
        <authorList>
            <consortium name="EnsemblMetazoa"/>
        </authorList>
    </citation>
    <scope>IDENTIFICATION</scope>
    <source>
        <strain evidence="3">USDA</strain>
    </source>
</reference>
<name>A0A1I8P896_STOCA</name>
<evidence type="ECO:0000259" key="2">
    <source>
        <dbReference type="PROSITE" id="PS01186"/>
    </source>
</evidence>
<keyword evidence="4" id="KW-1185">Reference proteome</keyword>
<dbReference type="STRING" id="35570.A0A1I8P896"/>
<dbReference type="EnsemblMetazoa" id="SCAU005752-RB">
    <property type="protein sequence ID" value="SCAU005752-PB"/>
    <property type="gene ID" value="SCAU005752"/>
</dbReference>
<dbReference type="Proteomes" id="UP000095300">
    <property type="component" value="Unassembled WGS sequence"/>
</dbReference>
<organism evidence="3 4">
    <name type="scientific">Stomoxys calcitrans</name>
    <name type="common">Stable fly</name>
    <name type="synonym">Conops calcitrans</name>
    <dbReference type="NCBI Taxonomy" id="35570"/>
    <lineage>
        <taxon>Eukaryota</taxon>
        <taxon>Metazoa</taxon>
        <taxon>Ecdysozoa</taxon>
        <taxon>Arthropoda</taxon>
        <taxon>Hexapoda</taxon>
        <taxon>Insecta</taxon>
        <taxon>Pterygota</taxon>
        <taxon>Neoptera</taxon>
        <taxon>Endopterygota</taxon>
        <taxon>Diptera</taxon>
        <taxon>Brachycera</taxon>
        <taxon>Muscomorpha</taxon>
        <taxon>Muscoidea</taxon>
        <taxon>Muscidae</taxon>
        <taxon>Stomoxys</taxon>
    </lineage>
</organism>
<accession>A0A1I8P896</accession>
<feature type="domain" description="EGF-like" evidence="2">
    <location>
        <begin position="269"/>
        <end position="282"/>
    </location>
</feature>
<dbReference type="AlphaFoldDB" id="A0A1I8P896"/>
<dbReference type="InterPro" id="IPR053255">
    <property type="entry name" value="EGF-like_domain"/>
</dbReference>
<evidence type="ECO:0000313" key="4">
    <source>
        <dbReference type="Proteomes" id="UP000095300"/>
    </source>
</evidence>
<dbReference type="PANTHER" id="PTHR24047:SF32">
    <property type="entry name" value="FI01909P-RELATED"/>
    <property type="match status" value="1"/>
</dbReference>
<proteinExistence type="predicted"/>
<gene>
    <name evidence="3" type="primary">106085092</name>
</gene>
<dbReference type="PROSITE" id="PS01186">
    <property type="entry name" value="EGF_2"/>
    <property type="match status" value="1"/>
</dbReference>
<dbReference type="VEuPathDB" id="VectorBase:SCAU005752"/>
<evidence type="ECO:0000256" key="1">
    <source>
        <dbReference type="SAM" id="SignalP"/>
    </source>
</evidence>
<dbReference type="InterPro" id="IPR000742">
    <property type="entry name" value="EGF"/>
</dbReference>
<evidence type="ECO:0000313" key="3">
    <source>
        <dbReference type="EnsemblMetazoa" id="SCAU005752-PB"/>
    </source>
</evidence>
<dbReference type="OrthoDB" id="10268124at2759"/>
<feature type="chain" id="PRO_5009326202" description="EGF-like domain-containing protein" evidence="1">
    <location>
        <begin position="27"/>
        <end position="330"/>
    </location>
</feature>
<protein>
    <recommendedName>
        <fullName evidence="2">EGF-like domain-containing protein</fullName>
    </recommendedName>
</protein>
<feature type="signal peptide" evidence="1">
    <location>
        <begin position="1"/>
        <end position="26"/>
    </location>
</feature>
<dbReference type="SMART" id="SM00181">
    <property type="entry name" value="EGF"/>
    <property type="match status" value="5"/>
</dbReference>
<sequence>MKHLLYRSLLAIYFGFSALLFNPISCTTVEKSTNNITYVGEERLDWKDDNVRNQFDGGILKNVSLEYAPTIPYKSRQKRQTQKRIEKVECGPSRDHTQLMYVRTDSIDKYTWKERLTYDLTQQVSAIRICSPGYSIYQYSGTNSCLPFCNRCGQGECMAPDVCKCYSDFERNPEGICTSVCPLGCYHGYCDLLKGCSCYEGYQLDKTKKFCLPICADGCGHDPRMKCISPRVCDCIEGFSMVDGICKPQCNPDCGPGGECKAFGLTSKCACYPGYKLRKGVCESDCYQTCANGICYNRHTCHCYSDYIYNEYTRNCEARVGIIERYSFNF</sequence>
<dbReference type="KEGG" id="scac:106085092"/>
<keyword evidence="1" id="KW-0732">Signal</keyword>